<keyword evidence="3" id="KW-1185">Reference proteome</keyword>
<reference evidence="3" key="1">
    <citation type="journal article" date="2019" name="Int. J. Syst. Evol. Microbiol.">
        <title>The Global Catalogue of Microorganisms (GCM) 10K type strain sequencing project: providing services to taxonomists for standard genome sequencing and annotation.</title>
        <authorList>
            <consortium name="The Broad Institute Genomics Platform"/>
            <consortium name="The Broad Institute Genome Sequencing Center for Infectious Disease"/>
            <person name="Wu L."/>
            <person name="Ma J."/>
        </authorList>
    </citation>
    <scope>NUCLEOTIDE SEQUENCE [LARGE SCALE GENOMIC DNA]</scope>
    <source>
        <strain evidence="3">KCTC 23707</strain>
    </source>
</reference>
<dbReference type="InterPro" id="IPR036844">
    <property type="entry name" value="Hint_dom_sf"/>
</dbReference>
<comment type="caution">
    <text evidence="2">The sequence shown here is derived from an EMBL/GenBank/DDBJ whole genome shotgun (WGS) entry which is preliminary data.</text>
</comment>
<evidence type="ECO:0000313" key="2">
    <source>
        <dbReference type="EMBL" id="MFD1703103.1"/>
    </source>
</evidence>
<feature type="domain" description="Hedgehog/Intein (Hint)" evidence="1">
    <location>
        <begin position="127"/>
        <end position="263"/>
    </location>
</feature>
<dbReference type="InterPro" id="IPR028992">
    <property type="entry name" value="Hedgehog/Intein_dom"/>
</dbReference>
<dbReference type="SUPFAM" id="SSF51294">
    <property type="entry name" value="Hedgehog/intein (Hint) domain"/>
    <property type="match status" value="1"/>
</dbReference>
<dbReference type="Proteomes" id="UP001597308">
    <property type="component" value="Unassembled WGS sequence"/>
</dbReference>
<sequence>MAEYDAYTTVNVGGLLTLGLNTASDFEVTDVGTPPDNPGILGDVTPDTFTAPTGLFGANVTYTYAGVVYDGDGSPVGFVGTTGPLGSLVYTTFVPAGTDPSLLTLTLLDDDTTVPESQWNIDDAAPVCFLSGTLIQTPDGPVAVEKLVIGQLVTTSDGRAVPVKWMGRQTLSSVFGMPEGRRPVRILAGALGDGLPRRDLRVTADHALVLDGALVAAGALVNGDTILRMTDAELGRFFTVHHIETENHEIVLAEGSAAETFVDNVTRKRFDNYDEFLALYGSQPDPIPESSMPRAMSARQTPLSVRARIAEAARALRPAAAA</sequence>
<dbReference type="EMBL" id="JBHUER010000005">
    <property type="protein sequence ID" value="MFD1703103.1"/>
    <property type="molecule type" value="Genomic_DNA"/>
</dbReference>
<dbReference type="Gene3D" id="2.170.16.10">
    <property type="entry name" value="Hedgehog/Intein (Hint) domain"/>
    <property type="match status" value="1"/>
</dbReference>
<evidence type="ECO:0000259" key="1">
    <source>
        <dbReference type="Pfam" id="PF13403"/>
    </source>
</evidence>
<dbReference type="Pfam" id="PF13403">
    <property type="entry name" value="Hint_2"/>
    <property type="match status" value="1"/>
</dbReference>
<organism evidence="2 3">
    <name type="scientific">Methylopila henanensis</name>
    <dbReference type="NCBI Taxonomy" id="873516"/>
    <lineage>
        <taxon>Bacteria</taxon>
        <taxon>Pseudomonadati</taxon>
        <taxon>Pseudomonadota</taxon>
        <taxon>Alphaproteobacteria</taxon>
        <taxon>Hyphomicrobiales</taxon>
        <taxon>Methylopilaceae</taxon>
        <taxon>Methylopila</taxon>
    </lineage>
</organism>
<accession>A0ABW4K7Q2</accession>
<evidence type="ECO:0000313" key="3">
    <source>
        <dbReference type="Proteomes" id="UP001597308"/>
    </source>
</evidence>
<dbReference type="RefSeq" id="WP_378799007.1">
    <property type="nucleotide sequence ID" value="NZ_JBHUER010000005.1"/>
</dbReference>
<protein>
    <submittedName>
        <fullName evidence="2">Hint domain-containing protein</fullName>
    </submittedName>
</protein>
<proteinExistence type="predicted"/>
<name>A0ABW4K7Q2_9HYPH</name>
<gene>
    <name evidence="2" type="ORF">ACFSCV_08805</name>
</gene>